<proteinExistence type="predicted"/>
<accession>A0ABQ4QEC1</accession>
<feature type="signal peptide" evidence="1">
    <location>
        <begin position="1"/>
        <end position="20"/>
    </location>
</feature>
<sequence length="129" mass="13733">MRDTMILAGLLACLATPLVAQEAAPSGGPPDSMPDAPPMDKKRVMAARLTGLVGFTNSSCPDLQGDPVLLKGAVERLGIDPKDLEQGELAMVARSFSETYQKDVPANCRRAIETFGPSSRIVPNLIVKR</sequence>
<comment type="caution">
    <text evidence="2">The sequence shown here is derived from an EMBL/GenBank/DDBJ whole genome shotgun (WGS) entry which is preliminary data.</text>
</comment>
<evidence type="ECO:0000313" key="3">
    <source>
        <dbReference type="Proteomes" id="UP001055117"/>
    </source>
</evidence>
<protein>
    <submittedName>
        <fullName evidence="2">Uncharacterized protein</fullName>
    </submittedName>
</protein>
<dbReference type="EMBL" id="BPQG01000018">
    <property type="protein sequence ID" value="GJD43528.1"/>
    <property type="molecule type" value="Genomic_DNA"/>
</dbReference>
<keyword evidence="1" id="KW-0732">Signal</keyword>
<feature type="chain" id="PRO_5045119257" evidence="1">
    <location>
        <begin position="21"/>
        <end position="129"/>
    </location>
</feature>
<name>A0ABQ4QEC1_9HYPH</name>
<keyword evidence="3" id="KW-1185">Reference proteome</keyword>
<gene>
    <name evidence="2" type="ORF">AFCDBAGC_1380</name>
</gene>
<reference evidence="2 3" key="1">
    <citation type="journal article" date="2021" name="Front. Microbiol.">
        <title>Comprehensive Comparative Genomics and Phenotyping of Methylobacterium Species.</title>
        <authorList>
            <person name="Alessa O."/>
            <person name="Ogura Y."/>
            <person name="Fujitani Y."/>
            <person name="Takami H."/>
            <person name="Hayashi T."/>
            <person name="Sahin N."/>
            <person name="Tani A."/>
        </authorList>
    </citation>
    <scope>NUCLEOTIDE SEQUENCE [LARGE SCALE GENOMIC DNA]</scope>
    <source>
        <strain evidence="2 3">DSM 23679</strain>
    </source>
</reference>
<dbReference type="Proteomes" id="UP001055117">
    <property type="component" value="Unassembled WGS sequence"/>
</dbReference>
<organism evidence="2 3">
    <name type="scientific">Methylobacterium cerastii</name>
    <dbReference type="NCBI Taxonomy" id="932741"/>
    <lineage>
        <taxon>Bacteria</taxon>
        <taxon>Pseudomonadati</taxon>
        <taxon>Pseudomonadota</taxon>
        <taxon>Alphaproteobacteria</taxon>
        <taxon>Hyphomicrobiales</taxon>
        <taxon>Methylobacteriaceae</taxon>
        <taxon>Methylobacterium</taxon>
    </lineage>
</organism>
<dbReference type="RefSeq" id="WP_238271580.1">
    <property type="nucleotide sequence ID" value="NZ_BPQG01000018.1"/>
</dbReference>
<evidence type="ECO:0000313" key="2">
    <source>
        <dbReference type="EMBL" id="GJD43528.1"/>
    </source>
</evidence>
<evidence type="ECO:0000256" key="1">
    <source>
        <dbReference type="SAM" id="SignalP"/>
    </source>
</evidence>